<dbReference type="EMBL" id="JUFZ01000028">
    <property type="protein sequence ID" value="KIC10532.1"/>
    <property type="molecule type" value="Genomic_DNA"/>
</dbReference>
<dbReference type="Proteomes" id="UP000031390">
    <property type="component" value="Unassembled WGS sequence"/>
</dbReference>
<evidence type="ECO:0000313" key="2">
    <source>
        <dbReference type="Proteomes" id="UP000031390"/>
    </source>
</evidence>
<reference evidence="1 2" key="1">
    <citation type="submission" date="2014-12" db="EMBL/GenBank/DDBJ databases">
        <title>Genome sequence of Morococcus cerebrosus.</title>
        <authorList>
            <person name="Shin S.-K."/>
            <person name="Yi H."/>
        </authorList>
    </citation>
    <scope>NUCLEOTIDE SEQUENCE [LARGE SCALE GENOMIC DNA]</scope>
    <source>
        <strain evidence="1 2">CIP 81.93</strain>
    </source>
</reference>
<sequence length="43" mass="4948">MLSIFSNDFMKIPFSSVLFVDKQESASQHRDAEAFNTDQSLHE</sequence>
<proteinExistence type="predicted"/>
<dbReference type="AlphaFoldDB" id="A0A0C1H8S4"/>
<gene>
    <name evidence="1" type="ORF">MCC93_07110</name>
</gene>
<organism evidence="1 2">
    <name type="scientific">Morococcus cerebrosus</name>
    <dbReference type="NCBI Taxonomy" id="1056807"/>
    <lineage>
        <taxon>Bacteria</taxon>
        <taxon>Pseudomonadati</taxon>
        <taxon>Pseudomonadota</taxon>
        <taxon>Betaproteobacteria</taxon>
        <taxon>Neisseriales</taxon>
        <taxon>Neisseriaceae</taxon>
        <taxon>Morococcus</taxon>
    </lineage>
</organism>
<accession>A0A0C1H8S4</accession>
<evidence type="ECO:0000313" key="1">
    <source>
        <dbReference type="EMBL" id="KIC10532.1"/>
    </source>
</evidence>
<name>A0A0C1H8S4_9NEIS</name>
<protein>
    <submittedName>
        <fullName evidence="1">Uncharacterized protein</fullName>
    </submittedName>
</protein>
<comment type="caution">
    <text evidence="1">The sequence shown here is derived from an EMBL/GenBank/DDBJ whole genome shotgun (WGS) entry which is preliminary data.</text>
</comment>